<gene>
    <name evidence="2" type="ORF">NRB56_60990</name>
</gene>
<sequence length="137" mass="15340">MSIDTVTADRLDIADLFARLDRLLDEGRWQDIGTVYAEDVTVHSPRIQVHGLDKVTEFLRAADIPEGERTQHTTTTALVEVDGDRATASAHSYVHYYRDGEPPHQVTGLRLAVTTVRTPAGWRISESRISLAWTREG</sequence>
<dbReference type="CDD" id="cd00531">
    <property type="entry name" value="NTF2_like"/>
    <property type="match status" value="1"/>
</dbReference>
<evidence type="ECO:0000259" key="1">
    <source>
        <dbReference type="Pfam" id="PF13577"/>
    </source>
</evidence>
<dbReference type="InterPro" id="IPR032710">
    <property type="entry name" value="NTF2-like_dom_sf"/>
</dbReference>
<evidence type="ECO:0000313" key="2">
    <source>
        <dbReference type="EMBL" id="MQY30497.1"/>
    </source>
</evidence>
<organism evidence="2 3">
    <name type="scientific">Nocardia aurantia</name>
    <dbReference type="NCBI Taxonomy" id="2585199"/>
    <lineage>
        <taxon>Bacteria</taxon>
        <taxon>Bacillati</taxon>
        <taxon>Actinomycetota</taxon>
        <taxon>Actinomycetes</taxon>
        <taxon>Mycobacteriales</taxon>
        <taxon>Nocardiaceae</taxon>
        <taxon>Nocardia</taxon>
    </lineage>
</organism>
<dbReference type="InterPro" id="IPR037401">
    <property type="entry name" value="SnoaL-like"/>
</dbReference>
<protein>
    <recommendedName>
        <fullName evidence="1">SnoaL-like domain-containing protein</fullName>
    </recommendedName>
</protein>
<dbReference type="Gene3D" id="3.10.450.50">
    <property type="match status" value="1"/>
</dbReference>
<dbReference type="SUPFAM" id="SSF54427">
    <property type="entry name" value="NTF2-like"/>
    <property type="match status" value="1"/>
</dbReference>
<evidence type="ECO:0000313" key="3">
    <source>
        <dbReference type="Proteomes" id="UP000431401"/>
    </source>
</evidence>
<reference evidence="2 3" key="1">
    <citation type="submission" date="2019-10" db="EMBL/GenBank/DDBJ databases">
        <title>Nocardia macrotermitis sp. nov. and Nocardia aurantia sp. nov., isolated from the gut of fungus growing-termite Macrotermes natalensis.</title>
        <authorList>
            <person name="Benndorf R."/>
            <person name="Schwitalla J."/>
            <person name="Martin K."/>
            <person name="De Beer W."/>
            <person name="Kaster A.-K."/>
            <person name="Vollmers J."/>
            <person name="Poulsen M."/>
            <person name="Beemelmanns C."/>
        </authorList>
    </citation>
    <scope>NUCLEOTIDE SEQUENCE [LARGE SCALE GENOMIC DNA]</scope>
    <source>
        <strain evidence="2 3">RB56</strain>
    </source>
</reference>
<dbReference type="EMBL" id="WEGI01000014">
    <property type="protein sequence ID" value="MQY30497.1"/>
    <property type="molecule type" value="Genomic_DNA"/>
</dbReference>
<name>A0A7K0DY94_9NOCA</name>
<dbReference type="RefSeq" id="WP_194291046.1">
    <property type="nucleotide sequence ID" value="NZ_WEGI01000014.1"/>
</dbReference>
<proteinExistence type="predicted"/>
<keyword evidence="3" id="KW-1185">Reference proteome</keyword>
<dbReference type="Pfam" id="PF13577">
    <property type="entry name" value="SnoaL_4"/>
    <property type="match status" value="1"/>
</dbReference>
<comment type="caution">
    <text evidence="2">The sequence shown here is derived from an EMBL/GenBank/DDBJ whole genome shotgun (WGS) entry which is preliminary data.</text>
</comment>
<dbReference type="AlphaFoldDB" id="A0A7K0DY94"/>
<dbReference type="Proteomes" id="UP000431401">
    <property type="component" value="Unassembled WGS sequence"/>
</dbReference>
<accession>A0A7K0DY94</accession>
<feature type="domain" description="SnoaL-like" evidence="1">
    <location>
        <begin position="7"/>
        <end position="127"/>
    </location>
</feature>